<name>A0A852X662_9MICO</name>
<protein>
    <submittedName>
        <fullName evidence="3">Di/tricarboxylate transporter</fullName>
    </submittedName>
</protein>
<dbReference type="EMBL" id="JACBZX010000001">
    <property type="protein sequence ID" value="NYG35694.1"/>
    <property type="molecule type" value="Genomic_DNA"/>
</dbReference>
<reference evidence="3 4" key="1">
    <citation type="submission" date="2020-07" db="EMBL/GenBank/DDBJ databases">
        <title>Sequencing the genomes of 1000 actinobacteria strains.</title>
        <authorList>
            <person name="Klenk H.-P."/>
        </authorList>
    </citation>
    <scope>NUCLEOTIDE SEQUENCE [LARGE SCALE GENOMIC DNA]</scope>
    <source>
        <strain evidence="3 4">DSM 24723</strain>
    </source>
</reference>
<evidence type="ECO:0000313" key="3">
    <source>
        <dbReference type="EMBL" id="NYG35694.1"/>
    </source>
</evidence>
<dbReference type="RefSeq" id="WP_179461323.1">
    <property type="nucleotide sequence ID" value="NZ_JACBZX010000001.1"/>
</dbReference>
<evidence type="ECO:0000256" key="1">
    <source>
        <dbReference type="SAM" id="Phobius"/>
    </source>
</evidence>
<feature type="transmembrane region" description="Helical" evidence="1">
    <location>
        <begin position="172"/>
        <end position="193"/>
    </location>
</feature>
<feature type="transmembrane region" description="Helical" evidence="1">
    <location>
        <begin position="279"/>
        <end position="297"/>
    </location>
</feature>
<dbReference type="Pfam" id="PF07158">
    <property type="entry name" value="MatC_N"/>
    <property type="match status" value="1"/>
</dbReference>
<gene>
    <name evidence="3" type="ORF">BJY28_000163</name>
</gene>
<keyword evidence="1" id="KW-1133">Transmembrane helix</keyword>
<keyword evidence="4" id="KW-1185">Reference proteome</keyword>
<proteinExistence type="predicted"/>
<accession>A0A852X662</accession>
<evidence type="ECO:0000313" key="4">
    <source>
        <dbReference type="Proteomes" id="UP000592181"/>
    </source>
</evidence>
<keyword evidence="1" id="KW-0812">Transmembrane</keyword>
<dbReference type="InterPro" id="IPR009827">
    <property type="entry name" value="MatC_N"/>
</dbReference>
<keyword evidence="1" id="KW-0472">Membrane</keyword>
<feature type="transmembrane region" description="Helical" evidence="1">
    <location>
        <begin position="335"/>
        <end position="352"/>
    </location>
</feature>
<feature type="transmembrane region" description="Helical" evidence="1">
    <location>
        <begin position="134"/>
        <end position="160"/>
    </location>
</feature>
<evidence type="ECO:0000259" key="2">
    <source>
        <dbReference type="Pfam" id="PF07158"/>
    </source>
</evidence>
<organism evidence="3 4">
    <name type="scientific">Janibacter alkaliphilus</name>
    <dbReference type="NCBI Taxonomy" id="1069963"/>
    <lineage>
        <taxon>Bacteria</taxon>
        <taxon>Bacillati</taxon>
        <taxon>Actinomycetota</taxon>
        <taxon>Actinomycetes</taxon>
        <taxon>Micrococcales</taxon>
        <taxon>Intrasporangiaceae</taxon>
        <taxon>Janibacter</taxon>
    </lineage>
</organism>
<feature type="transmembrane region" description="Helical" evidence="1">
    <location>
        <begin position="309"/>
        <end position="329"/>
    </location>
</feature>
<feature type="transmembrane region" description="Helical" evidence="1">
    <location>
        <begin position="254"/>
        <end position="273"/>
    </location>
</feature>
<feature type="transmembrane region" description="Helical" evidence="1">
    <location>
        <begin position="425"/>
        <end position="447"/>
    </location>
</feature>
<feature type="transmembrane region" description="Helical" evidence="1">
    <location>
        <begin position="384"/>
        <end position="413"/>
    </location>
</feature>
<feature type="domain" description="Dicarboxylate carrier MatC N-terminal" evidence="2">
    <location>
        <begin position="1"/>
        <end position="147"/>
    </location>
</feature>
<dbReference type="Proteomes" id="UP000592181">
    <property type="component" value="Unassembled WGS sequence"/>
</dbReference>
<feature type="transmembrane region" description="Helical" evidence="1">
    <location>
        <begin position="52"/>
        <end position="70"/>
    </location>
</feature>
<comment type="caution">
    <text evidence="3">The sequence shown here is derived from an EMBL/GenBank/DDBJ whole genome shotgun (WGS) entry which is preliminary data.</text>
</comment>
<sequence>MTAQLVALGIFVAVFAIGAIRNVNIGIVMFPFAAAVGLSLADMALEDVIGGFPLSILVLLVGVTYFFGIAHSNGTIEWVVAATIAKVSGRDRLYPLVFFLLTAMISAMGAPLGGLVVAPVGMTVAARRGLDPMLMALAMGTGLSAGAFMPTSLFGIITWGTADAAGIELSPLLLAAVAIIANLILLAVAYLLFGRGTVAAGTAAETVVPAGAAAGGSPTGRPLSRYGQSSLVVPSDADTGADTEAPAPLTRVQLLTLVAIVLLVATVVVLSITGHEPDIGVLGFAFAALLAVVDPDAGKSATSRIDWGSVLLVGGIITYVGVLTEMGVLDMLGESAAAIGTPLLAAVLLCAVAGLVSAFASTTGMLAALVPLALPLIGDSSIPGWAMICAIGVCSSIVDVSPFSTVGATYVAAAEEADRPRMTKLLSVWGLSMVVIGPLVLTLTLIIPGMVLG</sequence>
<dbReference type="AlphaFoldDB" id="A0A852X662"/>
<feature type="transmembrane region" description="Helical" evidence="1">
    <location>
        <begin position="96"/>
        <end position="122"/>
    </location>
</feature>